<dbReference type="Proteomes" id="UP000019753">
    <property type="component" value="Unassembled WGS sequence"/>
</dbReference>
<dbReference type="Gene3D" id="3.40.140.120">
    <property type="match status" value="1"/>
</dbReference>
<dbReference type="EMBL" id="AXCW01000022">
    <property type="protein sequence ID" value="EYR64647.1"/>
    <property type="molecule type" value="Genomic_DNA"/>
</dbReference>
<dbReference type="NCBIfam" id="TIGR01537">
    <property type="entry name" value="portal_HK97"/>
    <property type="match status" value="1"/>
</dbReference>
<dbReference type="AlphaFoldDB" id="A0A021VZZ6"/>
<proteinExistence type="predicted"/>
<feature type="compositionally biased region" description="Acidic residues" evidence="1">
    <location>
        <begin position="399"/>
        <end position="410"/>
    </location>
</feature>
<evidence type="ECO:0000256" key="1">
    <source>
        <dbReference type="SAM" id="MobiDB-lite"/>
    </source>
</evidence>
<evidence type="ECO:0000313" key="2">
    <source>
        <dbReference type="EMBL" id="EYR64647.1"/>
    </source>
</evidence>
<dbReference type="Gene3D" id="1.20.1270.210">
    <property type="match status" value="1"/>
</dbReference>
<dbReference type="InterPro" id="IPR006944">
    <property type="entry name" value="Phage/GTA_portal"/>
</dbReference>
<dbReference type="OrthoDB" id="9765386at2"/>
<dbReference type="RefSeq" id="WP_034222696.1">
    <property type="nucleotide sequence ID" value="NZ_AXCW01000022.1"/>
</dbReference>
<gene>
    <name evidence="2" type="ORF">N866_07140</name>
</gene>
<reference evidence="2 3" key="1">
    <citation type="submission" date="2014-01" db="EMBL/GenBank/DDBJ databases">
        <title>Actinotalea ferrariae CF5-4.</title>
        <authorList>
            <person name="Chen F."/>
            <person name="Li Y."/>
            <person name="Wang G."/>
        </authorList>
    </citation>
    <scope>NUCLEOTIDE SEQUENCE [LARGE SCALE GENOMIC DNA]</scope>
    <source>
        <strain evidence="2 3">CF5-4</strain>
    </source>
</reference>
<keyword evidence="3" id="KW-1185">Reference proteome</keyword>
<dbReference type="InterPro" id="IPR006427">
    <property type="entry name" value="Portal_HK97"/>
</dbReference>
<evidence type="ECO:0000313" key="3">
    <source>
        <dbReference type="Proteomes" id="UP000019753"/>
    </source>
</evidence>
<protein>
    <submittedName>
        <fullName evidence="2">HK97 family phage portal protein</fullName>
    </submittedName>
</protein>
<dbReference type="Pfam" id="PF04860">
    <property type="entry name" value="Phage_portal"/>
    <property type="match status" value="1"/>
</dbReference>
<organism evidence="2 3">
    <name type="scientific">Actinotalea ferrariae CF5-4</name>
    <dbReference type="NCBI Taxonomy" id="948458"/>
    <lineage>
        <taxon>Bacteria</taxon>
        <taxon>Bacillati</taxon>
        <taxon>Actinomycetota</taxon>
        <taxon>Actinomycetes</taxon>
        <taxon>Micrococcales</taxon>
        <taxon>Cellulomonadaceae</taxon>
        <taxon>Actinotalea</taxon>
    </lineage>
</organism>
<feature type="region of interest" description="Disordered" evidence="1">
    <location>
        <begin position="373"/>
        <end position="410"/>
    </location>
</feature>
<name>A0A021VZZ6_9CELL</name>
<sequence length="410" mass="45357">MRALSALSGLVSRNLENPSTALTSGRLLSQLDSPDELWSNGKVGDPLQIGAVLRCVQVLASGVAGCPLRVHDRATMDPVTIPVLVAERAGQTPFELWETTVAHLALWGNAYLRKVRARDGRIVELVPIHPSRVLVEVDVDAGLAIGMPYAKKFTVDGKVPLTERDILHIPNFSTDGIMGVSVIGRMRRMFGLATNAEQLAERMYERGMLQSGFLSTDKELNEERSAILKDRWRAKLAGLDNAYEIAVLDNGTKFHQLSMSPADAQFLETRKFQTTEIARLFGLPGWIINDQEKSTSWGTGMEQQFVALVVITLKPYFQRIEQRVTREIADPRAEKAEFKVEGLLRGDSKARAAFYASGITHGWMVPNDVRPLEDMKPVPWGDEPYRPHTQSATATDDTTSGDDDDDDADA</sequence>
<comment type="caution">
    <text evidence="2">The sequence shown here is derived from an EMBL/GenBank/DDBJ whole genome shotgun (WGS) entry which is preliminary data.</text>
</comment>
<dbReference type="Gene3D" id="3.30.1120.70">
    <property type="match status" value="1"/>
</dbReference>
<accession>A0A021VZZ6</accession>